<dbReference type="GO" id="GO:0005576">
    <property type="term" value="C:extracellular region"/>
    <property type="evidence" value="ECO:0007669"/>
    <property type="project" value="UniProtKB-SubCell"/>
</dbReference>
<accession>T1E2K6</accession>
<dbReference type="InterPro" id="IPR036728">
    <property type="entry name" value="PBP_GOBP_sf"/>
</dbReference>
<sequence length="145" mass="16431">MTSILLLCSICLFVYLSKQGEAASEFQTCTKKSYQPATDKEILCKITKLEVDANMKNMVKFITCGLTNLGYYNQEKKDLNADKVIQDMGNEKEVKEVIAECKTEFGTDITALDYLSCLLIDEKTKEAFKKVILSKDANFFKQSFC</sequence>
<keyword evidence="3" id="KW-0964">Secreted</keyword>
<evidence type="ECO:0000256" key="4">
    <source>
        <dbReference type="SAM" id="SignalP"/>
    </source>
</evidence>
<name>T1E2K6_9DIPT</name>
<organism evidence="5">
    <name type="scientific">Psorophora albipes</name>
    <dbReference type="NCBI Taxonomy" id="869069"/>
    <lineage>
        <taxon>Eukaryota</taxon>
        <taxon>Metazoa</taxon>
        <taxon>Ecdysozoa</taxon>
        <taxon>Arthropoda</taxon>
        <taxon>Hexapoda</taxon>
        <taxon>Insecta</taxon>
        <taxon>Pterygota</taxon>
        <taxon>Neoptera</taxon>
        <taxon>Endopterygota</taxon>
        <taxon>Diptera</taxon>
        <taxon>Nematocera</taxon>
        <taxon>Culicoidea</taxon>
        <taxon>Culicidae</taxon>
        <taxon>Culicinae</taxon>
        <taxon>Aedini</taxon>
        <taxon>Psorophora</taxon>
    </lineage>
</organism>
<dbReference type="EMBL" id="GALA01000629">
    <property type="protein sequence ID" value="JAA94223.1"/>
    <property type="molecule type" value="mRNA"/>
</dbReference>
<comment type="similarity">
    <text evidence="2">Belongs to the PBP/GOBP family.</text>
</comment>
<evidence type="ECO:0000256" key="1">
    <source>
        <dbReference type="ARBA" id="ARBA00004613"/>
    </source>
</evidence>
<reference evidence="5" key="1">
    <citation type="journal article" date="2013" name="BMC Genomics">
        <title>A deep insight into the sialotranscriptome of the mosquito, Psorophora albipes.</title>
        <authorList>
            <person name="Chagas A.C."/>
            <person name="Calvo E."/>
            <person name="Rios-Velasquez C.M."/>
            <person name="Pessoa F.A."/>
            <person name="Medeiros J.F."/>
            <person name="Ribeiro J.M."/>
        </authorList>
    </citation>
    <scope>NUCLEOTIDE SEQUENCE</scope>
</reference>
<evidence type="ECO:0000256" key="3">
    <source>
        <dbReference type="ARBA" id="ARBA00022525"/>
    </source>
</evidence>
<feature type="signal peptide" evidence="4">
    <location>
        <begin position="1"/>
        <end position="22"/>
    </location>
</feature>
<dbReference type="AlphaFoldDB" id="T1E2K6"/>
<feature type="chain" id="PRO_5004574748" evidence="4">
    <location>
        <begin position="23"/>
        <end position="145"/>
    </location>
</feature>
<dbReference type="Gene3D" id="1.10.238.20">
    <property type="entry name" value="Pheromone/general odorant binding protein domain"/>
    <property type="match status" value="1"/>
</dbReference>
<dbReference type="GO" id="GO:0005549">
    <property type="term" value="F:odorant binding"/>
    <property type="evidence" value="ECO:0007669"/>
    <property type="project" value="InterPro"/>
</dbReference>
<evidence type="ECO:0000313" key="5">
    <source>
        <dbReference type="EMBL" id="JAA94223.1"/>
    </source>
</evidence>
<evidence type="ECO:0000256" key="2">
    <source>
        <dbReference type="ARBA" id="ARBA00008098"/>
    </source>
</evidence>
<proteinExistence type="evidence at transcript level"/>
<comment type="subcellular location">
    <subcellularLocation>
        <location evidence="1">Secreted</location>
    </subcellularLocation>
</comment>
<protein>
    <submittedName>
        <fullName evidence="5">Putative short d7 salivary protein</fullName>
    </submittedName>
</protein>
<dbReference type="SUPFAM" id="SSF47565">
    <property type="entry name" value="Insect pheromone/odorant-binding proteins"/>
    <property type="match status" value="1"/>
</dbReference>
<keyword evidence="4" id="KW-0732">Signal</keyword>